<keyword evidence="4" id="KW-1185">Reference proteome</keyword>
<comment type="caution">
    <text evidence="3">The sequence shown here is derived from an EMBL/GenBank/DDBJ whole genome shotgun (WGS) entry which is preliminary data.</text>
</comment>
<dbReference type="PROSITE" id="PS00141">
    <property type="entry name" value="ASP_PROTEASE"/>
    <property type="match status" value="1"/>
</dbReference>
<dbReference type="AlphaFoldDB" id="A0A7W9BVG2"/>
<dbReference type="Gene3D" id="2.40.70.10">
    <property type="entry name" value="Acid Proteases"/>
    <property type="match status" value="1"/>
</dbReference>
<dbReference type="Pfam" id="PF13975">
    <property type="entry name" value="gag-asp_proteas"/>
    <property type="match status" value="1"/>
</dbReference>
<evidence type="ECO:0000256" key="1">
    <source>
        <dbReference type="ARBA" id="ARBA00022801"/>
    </source>
</evidence>
<dbReference type="InterPro" id="IPR021109">
    <property type="entry name" value="Peptidase_aspartic_dom_sf"/>
</dbReference>
<dbReference type="SUPFAM" id="SSF50630">
    <property type="entry name" value="Acid proteases"/>
    <property type="match status" value="1"/>
</dbReference>
<dbReference type="EMBL" id="JACIJR010000010">
    <property type="protein sequence ID" value="MBB5730857.1"/>
    <property type="molecule type" value="Genomic_DNA"/>
</dbReference>
<proteinExistence type="predicted"/>
<organism evidence="3 4">
    <name type="scientific">Sphingomonas prati</name>
    <dbReference type="NCBI Taxonomy" id="1843237"/>
    <lineage>
        <taxon>Bacteria</taxon>
        <taxon>Pseudomonadati</taxon>
        <taxon>Pseudomonadota</taxon>
        <taxon>Alphaproteobacteria</taxon>
        <taxon>Sphingomonadales</taxon>
        <taxon>Sphingomonadaceae</taxon>
        <taxon>Sphingomonas</taxon>
    </lineage>
</organism>
<accession>A0A7W9BVG2</accession>
<feature type="domain" description="Peptidase A2" evidence="2">
    <location>
        <begin position="148"/>
        <end position="226"/>
    </location>
</feature>
<gene>
    <name evidence="3" type="ORF">FHS99_003364</name>
</gene>
<evidence type="ECO:0000259" key="2">
    <source>
        <dbReference type="PROSITE" id="PS50175"/>
    </source>
</evidence>
<dbReference type="InterPro" id="IPR001969">
    <property type="entry name" value="Aspartic_peptidase_AS"/>
</dbReference>
<keyword evidence="3" id="KW-0645">Protease</keyword>
<dbReference type="OrthoDB" id="7595324at2"/>
<dbReference type="PROSITE" id="PS50175">
    <property type="entry name" value="ASP_PROT_RETROV"/>
    <property type="match status" value="1"/>
</dbReference>
<dbReference type="InterPro" id="IPR001995">
    <property type="entry name" value="Peptidase_A2_cat"/>
</dbReference>
<dbReference type="CDD" id="cd05483">
    <property type="entry name" value="retropepsin_like_bacteria"/>
    <property type="match status" value="1"/>
</dbReference>
<reference evidence="3 4" key="1">
    <citation type="submission" date="2020-08" db="EMBL/GenBank/DDBJ databases">
        <title>Genomic Encyclopedia of Type Strains, Phase IV (KMG-IV): sequencing the most valuable type-strain genomes for metagenomic binning, comparative biology and taxonomic classification.</title>
        <authorList>
            <person name="Goeker M."/>
        </authorList>
    </citation>
    <scope>NUCLEOTIDE SEQUENCE [LARGE SCALE GENOMIC DNA]</scope>
    <source>
        <strain evidence="3 4">DSM 103336</strain>
    </source>
</reference>
<protein>
    <submittedName>
        <fullName evidence="3">Clan AA aspartic protease (TIGR02281 family)</fullName>
    </submittedName>
</protein>
<dbReference type="Proteomes" id="UP000546701">
    <property type="component" value="Unassembled WGS sequence"/>
</dbReference>
<dbReference type="GO" id="GO:0006508">
    <property type="term" value="P:proteolysis"/>
    <property type="evidence" value="ECO:0007669"/>
    <property type="project" value="UniProtKB-KW"/>
</dbReference>
<keyword evidence="1" id="KW-0378">Hydrolase</keyword>
<name>A0A7W9BVG2_9SPHN</name>
<sequence length="254" mass="26504">MAITLGSALAAPPAAAQVSVETGGERQDVPANTVRTVTMVNGRTSIVDAAWRGGEATPGLAAITTTETTDEDEEGHVLSRTLVTRIEPQRATVVLLSYAPPPPAPRIEIDAGYLDEPVALGTPRVMRIDRDSWGGHFVASLVVNGVPVRAIIDTGSAYSILSADDARATGADRAVHREETAIGIGGYTLVGVARVTSVEIGGQSLGRLTMRIGQPGMPYTLLGQSEIARLGRVTIEDGVMTITPRGVATQVAMK</sequence>
<evidence type="ECO:0000313" key="4">
    <source>
        <dbReference type="Proteomes" id="UP000546701"/>
    </source>
</evidence>
<evidence type="ECO:0000313" key="3">
    <source>
        <dbReference type="EMBL" id="MBB5730857.1"/>
    </source>
</evidence>
<dbReference type="GO" id="GO:0004190">
    <property type="term" value="F:aspartic-type endopeptidase activity"/>
    <property type="evidence" value="ECO:0007669"/>
    <property type="project" value="InterPro"/>
</dbReference>
<dbReference type="InterPro" id="IPR034122">
    <property type="entry name" value="Retropepsin-like_bacterial"/>
</dbReference>
<dbReference type="RefSeq" id="WP_157177883.1">
    <property type="nucleotide sequence ID" value="NZ_BMJP01000008.1"/>
</dbReference>